<reference evidence="1 2" key="1">
    <citation type="submission" date="2018-08" db="EMBL/GenBank/DDBJ databases">
        <title>Genomic Encyclopedia of Type Strains, Phase IV (KMG-IV): sequencing the most valuable type-strain genomes for metagenomic binning, comparative biology and taxonomic classification.</title>
        <authorList>
            <person name="Goeker M."/>
        </authorList>
    </citation>
    <scope>NUCLEOTIDE SEQUENCE [LARGE SCALE GENOMIC DNA]</scope>
    <source>
        <strain evidence="1 2">DSM 23923</strain>
    </source>
</reference>
<proteinExistence type="predicted"/>
<name>A0A347ZP87_9CHLR</name>
<gene>
    <name evidence="1" type="ORF">DFR64_2094</name>
</gene>
<organism evidence="1 2">
    <name type="scientific">Pelolinea submarina</name>
    <dbReference type="NCBI Taxonomy" id="913107"/>
    <lineage>
        <taxon>Bacteria</taxon>
        <taxon>Bacillati</taxon>
        <taxon>Chloroflexota</taxon>
        <taxon>Anaerolineae</taxon>
        <taxon>Anaerolineales</taxon>
        <taxon>Anaerolineaceae</taxon>
        <taxon>Pelolinea</taxon>
    </lineage>
</organism>
<dbReference type="AlphaFoldDB" id="A0A347ZP87"/>
<dbReference type="EMBL" id="QUMS01000002">
    <property type="protein sequence ID" value="REG08719.1"/>
    <property type="molecule type" value="Genomic_DNA"/>
</dbReference>
<evidence type="ECO:0000313" key="1">
    <source>
        <dbReference type="EMBL" id="REG08719.1"/>
    </source>
</evidence>
<sequence>MKNKQHFGLAGRYISRGLHLAALGLLLLAGCSGGPRVKMAPGYEKTPTRAQAQSNLMGTPEATAIPPTPTPEPLALDDTPYSLPSQALSISVPLGWKMSAEADDYVRFEAPDQSAWLEAALESSGYQLEQVEFENYMTAMMNALYDGADSYQLLDKQIAEGQAVYISSYQKNGFTWFAQDVFVQRSEAIYAFSFQALSKVWDAYQPGFQTITESLETRTGYVKEDMIYRFMRAYLAPNNQFSLTVPMGWTFALGQEGPQGAILDTMVSPDGEAAVEVMVYDAAEELLNTDIGQISIPLMKAQDGEDMRIRANDVLNDGRIRVDWQIDKESLYAFSFFWQDNTTVYIFTLKYTDEHSGTYEETLRKVGDSFAFVVPKN</sequence>
<comment type="caution">
    <text evidence="1">The sequence shown here is derived from an EMBL/GenBank/DDBJ whole genome shotgun (WGS) entry which is preliminary data.</text>
</comment>
<protein>
    <submittedName>
        <fullName evidence="1">Uncharacterized protein</fullName>
    </submittedName>
</protein>
<dbReference type="RefSeq" id="WP_116225365.1">
    <property type="nucleotide sequence ID" value="NZ_AP018437.1"/>
</dbReference>
<keyword evidence="2" id="KW-1185">Reference proteome</keyword>
<dbReference type="Proteomes" id="UP000256388">
    <property type="component" value="Unassembled WGS sequence"/>
</dbReference>
<evidence type="ECO:0000313" key="2">
    <source>
        <dbReference type="Proteomes" id="UP000256388"/>
    </source>
</evidence>
<dbReference type="PROSITE" id="PS51257">
    <property type="entry name" value="PROKAR_LIPOPROTEIN"/>
    <property type="match status" value="1"/>
</dbReference>
<accession>A0A347ZP87</accession>